<accession>A0AAU7UGA8</accession>
<dbReference type="RefSeq" id="WP_350245589.1">
    <property type="nucleotide sequence ID" value="NZ_CP158300.1"/>
</dbReference>
<evidence type="ECO:0000313" key="1">
    <source>
        <dbReference type="EMBL" id="XBV87441.1"/>
    </source>
</evidence>
<organism evidence="1">
    <name type="scientific">Deinococcus sonorensis KR-87</name>
    <dbReference type="NCBI Taxonomy" id="694439"/>
    <lineage>
        <taxon>Bacteria</taxon>
        <taxon>Thermotogati</taxon>
        <taxon>Deinococcota</taxon>
        <taxon>Deinococci</taxon>
        <taxon>Deinococcales</taxon>
        <taxon>Deinococcaceae</taxon>
        <taxon>Deinococcus</taxon>
    </lineage>
</organism>
<name>A0AAU7UGA8_9DEIO</name>
<keyword evidence="1" id="KW-0614">Plasmid</keyword>
<dbReference type="EMBL" id="CP158300">
    <property type="protein sequence ID" value="XBV87441.1"/>
    <property type="molecule type" value="Genomic_DNA"/>
</dbReference>
<dbReference type="KEGG" id="dsc:ABOD76_20550"/>
<proteinExistence type="predicted"/>
<reference evidence="1" key="1">
    <citation type="submission" date="2024-06" db="EMBL/GenBank/DDBJ databases">
        <title>Draft Genome Sequence of Deinococcus sonorensis Type Strain KR-87, a Biofilm Producing Representative of the Genus Deinococcus.</title>
        <authorList>
            <person name="Boren L.S."/>
            <person name="Grosso R.A."/>
            <person name="Hugenberg-Cox A.N."/>
            <person name="Hill J.T.E."/>
            <person name="Albert C.M."/>
            <person name="Tuohy J.M."/>
        </authorList>
    </citation>
    <scope>NUCLEOTIDE SEQUENCE</scope>
    <source>
        <strain evidence="1">KR-87</strain>
        <plasmid evidence="1">pDson02</plasmid>
    </source>
</reference>
<gene>
    <name evidence="1" type="ORF">ABOD76_20550</name>
</gene>
<protein>
    <submittedName>
        <fullName evidence="1">Uncharacterized protein</fullName>
    </submittedName>
</protein>
<geneLocation type="plasmid" evidence="1">
    <name>pDson02</name>
</geneLocation>
<dbReference type="AlphaFoldDB" id="A0AAU7UGA8"/>
<sequence length="205" mass="21556">MSSTAAADVAQDAQTVHLERDPDGVWILTPGGDTLFPRHLRELHEPLAVSGRFLQAIADLPGGTSAVFILTCCSCGDPGCGGMSARSLGMDQDGLLLDVWPTIRGPGAPGAVRLRPPAGGFTAVQELSADFLVDPQDLLVVQDLQDILLLSRPDVYRPVPGSARLLEAAQGRVRPNIGGFPAQAFQLETPGEPPRFLSLAEALSA</sequence>